<dbReference type="InterPro" id="IPR000961">
    <property type="entry name" value="AGC-kinase_C"/>
</dbReference>
<evidence type="ECO:0000313" key="8">
    <source>
        <dbReference type="EMBL" id="GKT28770.1"/>
    </source>
</evidence>
<dbReference type="SUPFAM" id="SSF56112">
    <property type="entry name" value="Protein kinase-like (PK-like)"/>
    <property type="match status" value="1"/>
</dbReference>
<organism evidence="8 9">
    <name type="scientific">Aduncisulcus paluster</name>
    <dbReference type="NCBI Taxonomy" id="2918883"/>
    <lineage>
        <taxon>Eukaryota</taxon>
        <taxon>Metamonada</taxon>
        <taxon>Carpediemonas-like organisms</taxon>
        <taxon>Aduncisulcus</taxon>
    </lineage>
</organism>
<dbReference type="PRINTS" id="PR00109">
    <property type="entry name" value="TYRKINASE"/>
</dbReference>
<dbReference type="PROSITE" id="PS51285">
    <property type="entry name" value="AGC_KINASE_CTER"/>
    <property type="match status" value="1"/>
</dbReference>
<comment type="caution">
    <text evidence="8">The sequence shown here is derived from an EMBL/GenBank/DDBJ whole genome shotgun (WGS) entry which is preliminary data.</text>
</comment>
<dbReference type="SMART" id="SM00220">
    <property type="entry name" value="S_TKc"/>
    <property type="match status" value="1"/>
</dbReference>
<evidence type="ECO:0000259" key="7">
    <source>
        <dbReference type="PROSITE" id="PS51285"/>
    </source>
</evidence>
<dbReference type="InterPro" id="IPR000719">
    <property type="entry name" value="Prot_kinase_dom"/>
</dbReference>
<evidence type="ECO:0000313" key="9">
    <source>
        <dbReference type="Proteomes" id="UP001057375"/>
    </source>
</evidence>
<reference evidence="8" key="1">
    <citation type="submission" date="2022-03" db="EMBL/GenBank/DDBJ databases">
        <title>Draft genome sequence of Aduncisulcus paluster, a free-living microaerophilic Fornicata.</title>
        <authorList>
            <person name="Yuyama I."/>
            <person name="Kume K."/>
            <person name="Tamura T."/>
            <person name="Inagaki Y."/>
            <person name="Hashimoto T."/>
        </authorList>
    </citation>
    <scope>NUCLEOTIDE SEQUENCE</scope>
    <source>
        <strain evidence="8">NY0171</strain>
    </source>
</reference>
<keyword evidence="4 8" id="KW-0418">Kinase</keyword>
<evidence type="ECO:0000256" key="2">
    <source>
        <dbReference type="ARBA" id="ARBA00022679"/>
    </source>
</evidence>
<dbReference type="InterPro" id="IPR011009">
    <property type="entry name" value="Kinase-like_dom_sf"/>
</dbReference>
<dbReference type="Proteomes" id="UP001057375">
    <property type="component" value="Unassembled WGS sequence"/>
</dbReference>
<keyword evidence="3" id="KW-0547">Nucleotide-binding</keyword>
<keyword evidence="9" id="KW-1185">Reference proteome</keyword>
<dbReference type="InterPro" id="IPR001245">
    <property type="entry name" value="Ser-Thr/Tyr_kinase_cat_dom"/>
</dbReference>
<dbReference type="EMBL" id="BQXS01000472">
    <property type="protein sequence ID" value="GKT28770.1"/>
    <property type="molecule type" value="Genomic_DNA"/>
</dbReference>
<dbReference type="PANTHER" id="PTHR24353:SF37">
    <property type="entry name" value="CAMP-DEPENDENT PROTEIN KINASE CATALYTIC SUBUNIT PRKX"/>
    <property type="match status" value="1"/>
</dbReference>
<proteinExistence type="predicted"/>
<keyword evidence="5" id="KW-0067">ATP-binding</keyword>
<dbReference type="Gene3D" id="1.10.510.10">
    <property type="entry name" value="Transferase(Phosphotransferase) domain 1"/>
    <property type="match status" value="1"/>
</dbReference>
<dbReference type="PANTHER" id="PTHR24353">
    <property type="entry name" value="CYCLIC NUCLEOTIDE-DEPENDENT PROTEIN KINASE"/>
    <property type="match status" value="1"/>
</dbReference>
<dbReference type="GO" id="GO:0016301">
    <property type="term" value="F:kinase activity"/>
    <property type="evidence" value="ECO:0007669"/>
    <property type="project" value="UniProtKB-KW"/>
</dbReference>
<evidence type="ECO:0000256" key="5">
    <source>
        <dbReference type="ARBA" id="ARBA00022840"/>
    </source>
</evidence>
<keyword evidence="2" id="KW-0808">Transferase</keyword>
<dbReference type="InterPro" id="IPR008271">
    <property type="entry name" value="Ser/Thr_kinase_AS"/>
</dbReference>
<evidence type="ECO:0000256" key="1">
    <source>
        <dbReference type="ARBA" id="ARBA00022527"/>
    </source>
</evidence>
<name>A0ABQ5KBR4_9EUKA</name>
<sequence>MTQLSADDHSTSVGKIPKDAKLSDFRHIRTIGTGTVGRVRLTQYKKTGEFFALKSVHKKSLIALSQVDHILAELKVLQEITQHPFTLSLQASFQDSDYVHMLSEFVQGGELFSYLRRARKFPLEVARFYAAELATVLEYLHSKHIIYRDLKPENILLDKQGHIKLADYGFAKKIEDQTYTLCGTPEYLAPEIIRGSGHSFAADWWAFGVLIYEMLAGVPPFYGANTKQTYQKVLQGRIHFPSSWDKTTVSFLRALLNPNKAQRLGSIRATEVLKHPWFKGVEWRWLRVRMVRPPIIPRVTSPGDARNFDSYAEDDSALLIHTLPPSVLKGRKCPYSASQLSKLWTAFDM</sequence>
<evidence type="ECO:0000256" key="4">
    <source>
        <dbReference type="ARBA" id="ARBA00022777"/>
    </source>
</evidence>
<protein>
    <submittedName>
        <fullName evidence="8">Kinase, AGC PKA</fullName>
    </submittedName>
</protein>
<dbReference type="Pfam" id="PF00069">
    <property type="entry name" value="Pkinase"/>
    <property type="match status" value="1"/>
</dbReference>
<evidence type="ECO:0000256" key="3">
    <source>
        <dbReference type="ARBA" id="ARBA00022741"/>
    </source>
</evidence>
<accession>A0ABQ5KBR4</accession>
<gene>
    <name evidence="8" type="ORF">ADUPG1_000851</name>
</gene>
<feature type="domain" description="Protein kinase" evidence="6">
    <location>
        <begin position="25"/>
        <end position="278"/>
    </location>
</feature>
<keyword evidence="1" id="KW-0723">Serine/threonine-protein kinase</keyword>
<dbReference type="SMART" id="SM00133">
    <property type="entry name" value="S_TK_X"/>
    <property type="match status" value="1"/>
</dbReference>
<feature type="domain" description="AGC-kinase C-terminal" evidence="7">
    <location>
        <begin position="279"/>
        <end position="349"/>
    </location>
</feature>
<dbReference type="PROSITE" id="PS00108">
    <property type="entry name" value="PROTEIN_KINASE_ST"/>
    <property type="match status" value="1"/>
</dbReference>
<evidence type="ECO:0000259" key="6">
    <source>
        <dbReference type="PROSITE" id="PS50011"/>
    </source>
</evidence>
<dbReference type="PROSITE" id="PS50011">
    <property type="entry name" value="PROTEIN_KINASE_DOM"/>
    <property type="match status" value="1"/>
</dbReference>
<dbReference type="Gene3D" id="3.30.200.20">
    <property type="entry name" value="Phosphorylase Kinase, domain 1"/>
    <property type="match status" value="1"/>
</dbReference>